<dbReference type="PANTHER" id="PTHR21576">
    <property type="entry name" value="UNCHARACTERIZED NODULIN-LIKE PROTEIN"/>
    <property type="match status" value="1"/>
</dbReference>
<evidence type="ECO:0000313" key="7">
    <source>
        <dbReference type="EMBL" id="CED85214.1"/>
    </source>
</evidence>
<dbReference type="SUPFAM" id="SSF103473">
    <property type="entry name" value="MFS general substrate transporter"/>
    <property type="match status" value="1"/>
</dbReference>
<accession>A0A0F7SWT8</accession>
<dbReference type="Gene3D" id="1.20.1250.20">
    <property type="entry name" value="MFS general substrate transporter like domains"/>
    <property type="match status" value="2"/>
</dbReference>
<comment type="subcellular location">
    <subcellularLocation>
        <location evidence="1">Membrane</location>
        <topology evidence="1">Multi-pass membrane protein</topology>
    </subcellularLocation>
</comment>
<evidence type="ECO:0000256" key="6">
    <source>
        <dbReference type="SAM" id="Phobius"/>
    </source>
</evidence>
<feature type="region of interest" description="Disordered" evidence="5">
    <location>
        <begin position="224"/>
        <end position="255"/>
    </location>
</feature>
<dbReference type="PANTHER" id="PTHR21576:SF160">
    <property type="entry name" value="NODULIN-LIKE DOMAIN-CONTAINING PROTEIN"/>
    <property type="match status" value="1"/>
</dbReference>
<dbReference type="Pfam" id="PF07690">
    <property type="entry name" value="MFS_1"/>
    <property type="match status" value="1"/>
</dbReference>
<name>A0A0F7SWT8_PHARH</name>
<sequence length="646" mass="69627">MDPSTQAELNLKRAVTLLASLSVSLVSGTNYVVAAYAPQLAKELHLSGTEINIVAAAGNLGVYSVGPLWGLIVDSRGPKLNLLSAAVLLLVGYSGIRAFFIKAIPYTGSGSLIILSLASFLTGAGSGAGLSGGLNSVAKSFPDATRATATGVVLAGYGLSAFLFSSISHVFFPGDTSSFLLLLSWGCFIPCFVGIFIIQPVIPPVHSPAYNACESGWNRIDGTDLNHVAGPSEDSMNYADQHSSSLSSSLDEDQWDRENRQLVPTSPIRELSHLLNADDTPNYHTYSNGTREQGLEGGERGKKSKSVAILDEYPAGSAKTPGSIASLHEPLSLVISRGSVRSFLPHEVDLNGWALLQEMDFWLLTSIVCLLSGTGICWINNCGLTTLALISEGGRLCDSEELIRLQATQVSVISIWNCIGRISIGISSDLAKKNFRIRRIHFLSLISFVFLISQLVLLFTQKAEYLWITSSLLGLAYGGMFGLCPVVCLEWFGMANFSLNWGFVSMAPIVGSNLTNLVYGRVYDSHTLGKIFTRSTLIINKIFHMTTAAGGGLGIDEAHSCLLGRKCYAATFYLTSVLCILALFLSVFAGYRREIKSKRRAAAAAIAAERHRERELERSRSRSKSRARVRSTVADERESLLGQTGV</sequence>
<keyword evidence="4 6" id="KW-0472">Membrane</keyword>
<organism evidence="7">
    <name type="scientific">Phaffia rhodozyma</name>
    <name type="common">Yeast</name>
    <name type="synonym">Xanthophyllomyces dendrorhous</name>
    <dbReference type="NCBI Taxonomy" id="264483"/>
    <lineage>
        <taxon>Eukaryota</taxon>
        <taxon>Fungi</taxon>
        <taxon>Dikarya</taxon>
        <taxon>Basidiomycota</taxon>
        <taxon>Agaricomycotina</taxon>
        <taxon>Tremellomycetes</taxon>
        <taxon>Cystofilobasidiales</taxon>
        <taxon>Mrakiaceae</taxon>
        <taxon>Phaffia</taxon>
    </lineage>
</organism>
<feature type="transmembrane region" description="Helical" evidence="6">
    <location>
        <begin position="501"/>
        <end position="519"/>
    </location>
</feature>
<evidence type="ECO:0000256" key="2">
    <source>
        <dbReference type="ARBA" id="ARBA00022692"/>
    </source>
</evidence>
<feature type="transmembrane region" description="Helical" evidence="6">
    <location>
        <begin position="80"/>
        <end position="100"/>
    </location>
</feature>
<protein>
    <submittedName>
        <fullName evidence="7">Major facilitator superfamily domain, general substrate transporter</fullName>
    </submittedName>
</protein>
<feature type="transmembrane region" description="Helical" evidence="6">
    <location>
        <begin position="572"/>
        <end position="591"/>
    </location>
</feature>
<dbReference type="InterPro" id="IPR036259">
    <property type="entry name" value="MFS_trans_sf"/>
</dbReference>
<dbReference type="EMBL" id="LN483332">
    <property type="protein sequence ID" value="CED85214.1"/>
    <property type="molecule type" value="Genomic_DNA"/>
</dbReference>
<feature type="transmembrane region" description="Helical" evidence="6">
    <location>
        <begin position="178"/>
        <end position="198"/>
    </location>
</feature>
<keyword evidence="3 6" id="KW-1133">Transmembrane helix</keyword>
<feature type="transmembrane region" description="Helical" evidence="6">
    <location>
        <begin position="53"/>
        <end position="73"/>
    </location>
</feature>
<keyword evidence="2 6" id="KW-0812">Transmembrane</keyword>
<feature type="transmembrane region" description="Helical" evidence="6">
    <location>
        <begin position="149"/>
        <end position="172"/>
    </location>
</feature>
<evidence type="ECO:0000256" key="5">
    <source>
        <dbReference type="SAM" id="MobiDB-lite"/>
    </source>
</evidence>
<feature type="transmembrane region" description="Helical" evidence="6">
    <location>
        <begin position="112"/>
        <end position="137"/>
    </location>
</feature>
<dbReference type="AlphaFoldDB" id="A0A0F7SWT8"/>
<feature type="region of interest" description="Disordered" evidence="5">
    <location>
        <begin position="610"/>
        <end position="646"/>
    </location>
</feature>
<feature type="compositionally biased region" description="Polar residues" evidence="5">
    <location>
        <begin position="282"/>
        <end position="291"/>
    </location>
</feature>
<evidence type="ECO:0000256" key="3">
    <source>
        <dbReference type="ARBA" id="ARBA00022989"/>
    </source>
</evidence>
<feature type="compositionally biased region" description="Basic and acidic residues" evidence="5">
    <location>
        <begin position="610"/>
        <end position="620"/>
    </location>
</feature>
<dbReference type="InterPro" id="IPR011701">
    <property type="entry name" value="MFS"/>
</dbReference>
<feature type="transmembrane region" description="Helical" evidence="6">
    <location>
        <begin position="465"/>
        <end position="489"/>
    </location>
</feature>
<proteinExistence type="predicted"/>
<reference evidence="7" key="1">
    <citation type="submission" date="2014-08" db="EMBL/GenBank/DDBJ databases">
        <authorList>
            <person name="Sharma Rahul"/>
            <person name="Thines Marco"/>
        </authorList>
    </citation>
    <scope>NUCLEOTIDE SEQUENCE</scope>
</reference>
<dbReference type="GO" id="GO:0022857">
    <property type="term" value="F:transmembrane transporter activity"/>
    <property type="evidence" value="ECO:0007669"/>
    <property type="project" value="InterPro"/>
</dbReference>
<feature type="transmembrane region" description="Helical" evidence="6">
    <location>
        <begin position="440"/>
        <end position="459"/>
    </location>
</feature>
<feature type="region of interest" description="Disordered" evidence="5">
    <location>
        <begin position="279"/>
        <end position="301"/>
    </location>
</feature>
<evidence type="ECO:0000256" key="1">
    <source>
        <dbReference type="ARBA" id="ARBA00004141"/>
    </source>
</evidence>
<evidence type="ECO:0000256" key="4">
    <source>
        <dbReference type="ARBA" id="ARBA00023136"/>
    </source>
</evidence>
<dbReference type="GO" id="GO:0000329">
    <property type="term" value="C:fungal-type vacuole membrane"/>
    <property type="evidence" value="ECO:0007669"/>
    <property type="project" value="TreeGrafter"/>
</dbReference>